<dbReference type="OrthoDB" id="3627544at2759"/>
<dbReference type="InterPro" id="IPR036770">
    <property type="entry name" value="Ankyrin_rpt-contain_sf"/>
</dbReference>
<protein>
    <recommendedName>
        <fullName evidence="1">Heterokaryon incompatibility domain-containing protein</fullName>
    </recommendedName>
</protein>
<dbReference type="AlphaFoldDB" id="A0A9P3CYG1"/>
<dbReference type="InterPro" id="IPR010730">
    <property type="entry name" value="HET"/>
</dbReference>
<dbReference type="EMBL" id="BOLY01000006">
    <property type="protein sequence ID" value="GIZ46888.1"/>
    <property type="molecule type" value="Genomic_DNA"/>
</dbReference>
<dbReference type="PANTHER" id="PTHR10622">
    <property type="entry name" value="HET DOMAIN-CONTAINING PROTEIN"/>
    <property type="match status" value="1"/>
</dbReference>
<gene>
    <name evidence="2" type="ORF">CKM354_000999400</name>
</gene>
<dbReference type="SUPFAM" id="SSF48403">
    <property type="entry name" value="Ankyrin repeat"/>
    <property type="match status" value="1"/>
</dbReference>
<evidence type="ECO:0000259" key="1">
    <source>
        <dbReference type="Pfam" id="PF06985"/>
    </source>
</evidence>
<reference evidence="2 3" key="1">
    <citation type="submission" date="2021-01" db="EMBL/GenBank/DDBJ databases">
        <title>Cercospora kikuchii MAFF 305040 whole genome shotgun sequence.</title>
        <authorList>
            <person name="Kashiwa T."/>
            <person name="Suzuki T."/>
        </authorList>
    </citation>
    <scope>NUCLEOTIDE SEQUENCE [LARGE SCALE GENOMIC DNA]</scope>
    <source>
        <strain evidence="2 3">MAFF 305040</strain>
    </source>
</reference>
<proteinExistence type="predicted"/>
<dbReference type="GeneID" id="68295569"/>
<organism evidence="2 3">
    <name type="scientific">Cercospora kikuchii</name>
    <dbReference type="NCBI Taxonomy" id="84275"/>
    <lineage>
        <taxon>Eukaryota</taxon>
        <taxon>Fungi</taxon>
        <taxon>Dikarya</taxon>
        <taxon>Ascomycota</taxon>
        <taxon>Pezizomycotina</taxon>
        <taxon>Dothideomycetes</taxon>
        <taxon>Dothideomycetidae</taxon>
        <taxon>Mycosphaerellales</taxon>
        <taxon>Mycosphaerellaceae</taxon>
        <taxon>Cercospora</taxon>
    </lineage>
</organism>
<dbReference type="Pfam" id="PF06985">
    <property type="entry name" value="HET"/>
    <property type="match status" value="1"/>
</dbReference>
<name>A0A9P3CYG1_9PEZI</name>
<comment type="caution">
    <text evidence="2">The sequence shown here is derived from an EMBL/GenBank/DDBJ whole genome shotgun (WGS) entry which is preliminary data.</text>
</comment>
<accession>A0A9P3CYG1</accession>
<feature type="domain" description="Heterokaryon incompatibility" evidence="1">
    <location>
        <begin position="21"/>
        <end position="107"/>
    </location>
</feature>
<keyword evidence="3" id="KW-1185">Reference proteome</keyword>
<dbReference type="PANTHER" id="PTHR10622:SF10">
    <property type="entry name" value="HET DOMAIN-CONTAINING PROTEIN"/>
    <property type="match status" value="1"/>
</dbReference>
<dbReference type="Proteomes" id="UP000825890">
    <property type="component" value="Unassembled WGS sequence"/>
</dbReference>
<evidence type="ECO:0000313" key="2">
    <source>
        <dbReference type="EMBL" id="GIZ46888.1"/>
    </source>
</evidence>
<dbReference type="RefSeq" id="XP_044661375.1">
    <property type="nucleotide sequence ID" value="XM_044805440.1"/>
</dbReference>
<dbReference type="Gene3D" id="1.25.40.20">
    <property type="entry name" value="Ankyrin repeat-containing domain"/>
    <property type="match status" value="1"/>
</dbReference>
<evidence type="ECO:0000313" key="3">
    <source>
        <dbReference type="Proteomes" id="UP000825890"/>
    </source>
</evidence>
<sequence>MRLLNVHTLEFSVYHSTPPPYAIASHRWHLGHEASYKDILKKRNTASTGYKKVLEFADFVRNNVGNVEWLWIDTCCILQQSSEEVSEAVNSMFKWYRNAVVCIAWLDDFGGVKEGGGDLGMLGRSRWFTRGWTLQELVAPKTVVFVTRNWEVLGYKGIRNEGLKQMAMGPELGEILARVTGIPEPVLKDYEYARAIGAEQKLEWMSERETTREEDQSYCLLGFFDVTMPVIYGEGREKARMRLLAEIRKLNVVPATSEDDFEVVEKPAIRTLHEAASSGDLEFISQYLEGSSSRRDQLWTWDAGGGLPLHRAVRSEQALTCKLLIASMNGRTWDPVDLLDMNGKSPVEYALYDVGSESDDVLREFLTDEGLCFALPSILTVRKSVLVRILHLGGPDVILRAMRISRKAQRPALFSKLLQRTLATVVTVPQSERLVPGLAADVIGLGNANENTLTAAVAKMTDMIYNWAVSERVKRLVLLQKVTGLDVFTGSDGLNFVGKAILANDTATLAALHKIDLSLFSRPVGWWTGDHLTVQVHVGEWHPLRFAAFLGYPQAVEQVAQFTDPEENDPPHLRAIHYAAMYAYMDGKRMSTFRILRDLTAEDDESEQSNYCTVNFVVTCDTDWFVLVFPHSREAVIEDIKTASPERFYWDAGHVRTRRGQSHTRTCDKFNMRVRMRCIDRGSPDSQQSAVHLSFMHGWNNSEVQGEKGRVVLALAPDPESDVWFRESNQHHFSQMDEGQTVLASGTNWRESAHNHRAWELRCERRNSRAT</sequence>